<keyword evidence="5 7" id="KW-1133">Transmembrane helix</keyword>
<protein>
    <submittedName>
        <fullName evidence="10">ABC transporter ATP-binding protein</fullName>
    </submittedName>
</protein>
<dbReference type="PANTHER" id="PTHR24221">
    <property type="entry name" value="ATP-BINDING CASSETTE SUB-FAMILY B"/>
    <property type="match status" value="1"/>
</dbReference>
<feature type="transmembrane region" description="Helical" evidence="7">
    <location>
        <begin position="145"/>
        <end position="164"/>
    </location>
</feature>
<dbReference type="EMBL" id="RSEJ01000006">
    <property type="protein sequence ID" value="NBI52445.1"/>
    <property type="molecule type" value="Genomic_DNA"/>
</dbReference>
<proteinExistence type="predicted"/>
<dbReference type="InterPro" id="IPR017871">
    <property type="entry name" value="ABC_transporter-like_CS"/>
</dbReference>
<feature type="transmembrane region" description="Helical" evidence="7">
    <location>
        <begin position="250"/>
        <end position="273"/>
    </location>
</feature>
<name>A0ABW9YFE8_9GAMM</name>
<evidence type="ECO:0000256" key="5">
    <source>
        <dbReference type="ARBA" id="ARBA00022989"/>
    </source>
</evidence>
<feature type="domain" description="ABC transmembrane type-1" evidence="9">
    <location>
        <begin position="32"/>
        <end position="311"/>
    </location>
</feature>
<feature type="transmembrane region" description="Helical" evidence="7">
    <location>
        <begin position="35"/>
        <end position="55"/>
    </location>
</feature>
<comment type="caution">
    <text evidence="10">The sequence shown here is derived from an EMBL/GenBank/DDBJ whole genome shotgun (WGS) entry which is preliminary data.</text>
</comment>
<dbReference type="InterPro" id="IPR039421">
    <property type="entry name" value="Type_1_exporter"/>
</dbReference>
<dbReference type="SUPFAM" id="SSF52540">
    <property type="entry name" value="P-loop containing nucleoside triphosphate hydrolases"/>
    <property type="match status" value="1"/>
</dbReference>
<evidence type="ECO:0000256" key="1">
    <source>
        <dbReference type="ARBA" id="ARBA00004651"/>
    </source>
</evidence>
<dbReference type="PROSITE" id="PS50929">
    <property type="entry name" value="ABC_TM1F"/>
    <property type="match status" value="1"/>
</dbReference>
<gene>
    <name evidence="10" type="ORF">EIZ48_07655</name>
</gene>
<evidence type="ECO:0000256" key="3">
    <source>
        <dbReference type="ARBA" id="ARBA00022741"/>
    </source>
</evidence>
<reference evidence="10 11" key="1">
    <citation type="journal article" date="2017" name="Int. J. Syst. Evol. Microbiol.">
        <title>Photobacterium alginatilyticum sp. nov., a marine bacterium isolated from bottom seawater.</title>
        <authorList>
            <person name="Wang X."/>
            <person name="Wang Y."/>
            <person name="Yang X."/>
            <person name="Sun H."/>
            <person name="Li B."/>
            <person name="Zhang X.H."/>
        </authorList>
    </citation>
    <scope>NUCLEOTIDE SEQUENCE [LARGE SCALE GENOMIC DNA]</scope>
    <source>
        <strain evidence="10 11">P03D4</strain>
    </source>
</reference>
<dbReference type="InterPro" id="IPR011527">
    <property type="entry name" value="ABC1_TM_dom"/>
</dbReference>
<evidence type="ECO:0000256" key="4">
    <source>
        <dbReference type="ARBA" id="ARBA00022840"/>
    </source>
</evidence>
<dbReference type="GO" id="GO:0005524">
    <property type="term" value="F:ATP binding"/>
    <property type="evidence" value="ECO:0007669"/>
    <property type="project" value="UniProtKB-KW"/>
</dbReference>
<evidence type="ECO:0000256" key="6">
    <source>
        <dbReference type="ARBA" id="ARBA00023136"/>
    </source>
</evidence>
<dbReference type="Gene3D" id="3.40.50.300">
    <property type="entry name" value="P-loop containing nucleotide triphosphate hydrolases"/>
    <property type="match status" value="1"/>
</dbReference>
<dbReference type="SMART" id="SM00382">
    <property type="entry name" value="AAA"/>
    <property type="match status" value="1"/>
</dbReference>
<keyword evidence="6 7" id="KW-0472">Membrane</keyword>
<dbReference type="Proteomes" id="UP000738517">
    <property type="component" value="Unassembled WGS sequence"/>
</dbReference>
<keyword evidence="2 7" id="KW-0812">Transmembrane</keyword>
<dbReference type="Gene3D" id="1.20.1560.10">
    <property type="entry name" value="ABC transporter type 1, transmembrane domain"/>
    <property type="match status" value="1"/>
</dbReference>
<organism evidence="10 11">
    <name type="scientific">Photobacterium alginatilyticum</name>
    <dbReference type="NCBI Taxonomy" id="1775171"/>
    <lineage>
        <taxon>Bacteria</taxon>
        <taxon>Pseudomonadati</taxon>
        <taxon>Pseudomonadota</taxon>
        <taxon>Gammaproteobacteria</taxon>
        <taxon>Vibrionales</taxon>
        <taxon>Vibrionaceae</taxon>
        <taxon>Photobacterium</taxon>
    </lineage>
</organism>
<dbReference type="Pfam" id="PF00005">
    <property type="entry name" value="ABC_tran"/>
    <property type="match status" value="1"/>
</dbReference>
<keyword evidence="11" id="KW-1185">Reference proteome</keyword>
<evidence type="ECO:0000256" key="2">
    <source>
        <dbReference type="ARBA" id="ARBA00022692"/>
    </source>
</evidence>
<accession>A0ABW9YFE8</accession>
<dbReference type="PANTHER" id="PTHR24221:SF397">
    <property type="entry name" value="ABC TRANSPORTER, ATP-BINDING TRANSMEMBRANE PROTEIN"/>
    <property type="match status" value="1"/>
</dbReference>
<dbReference type="PROSITE" id="PS00211">
    <property type="entry name" value="ABC_TRANSPORTER_1"/>
    <property type="match status" value="1"/>
</dbReference>
<comment type="subcellular location">
    <subcellularLocation>
        <location evidence="1">Cell membrane</location>
        <topology evidence="1">Multi-pass membrane protein</topology>
    </subcellularLocation>
</comment>
<dbReference type="InterPro" id="IPR003593">
    <property type="entry name" value="AAA+_ATPase"/>
</dbReference>
<feature type="transmembrane region" description="Helical" evidence="7">
    <location>
        <begin position="67"/>
        <end position="86"/>
    </location>
</feature>
<evidence type="ECO:0000259" key="9">
    <source>
        <dbReference type="PROSITE" id="PS50929"/>
    </source>
</evidence>
<evidence type="ECO:0000313" key="11">
    <source>
        <dbReference type="Proteomes" id="UP000738517"/>
    </source>
</evidence>
<keyword evidence="4 10" id="KW-0067">ATP-binding</keyword>
<feature type="domain" description="ABC transporter" evidence="8">
    <location>
        <begin position="344"/>
        <end position="577"/>
    </location>
</feature>
<sequence length="584" mass="65302">MKVDSIWSVILRVIQRSERSSSQLFSGMMWRIAECLLDVLPMLVCFWWLQAVLMADVGGSGEVTPSIVMVTALLVGIFALQLFCAIHGQKNSFLGSYSIMGGYREKLLDRVHQLPLGALYRYRTGQLTDMVTDDVLRIENIFTHLVIEVLTTLLIPVVLVAGLMWVDWQLALSLIIGMPFAFWVLQATRKLFVRMSQDKQAVYRDTSGLIVEFVSGIKTLRLYHRAELWLGKLYRHFDEMIRMSIKVEQWGAVPVVLYRLLLELGLVVFFLIAANKIDAGSASPLTLLLFMLLAHRVISPLLEMGQHLTILRYAVQCEGKLQGLYDEVLLSEPEQAAEINEYSVCFEDVSFGYESTPVLHNMSFMARHQAVTAIVGPSGSGKSTVMNLLARFYDPDLGTIRVGGKDVKALGSEGLYQHISMVFQQVQLFDGTIMDNVRIGRPSASDEDVFAACEMAHCEEFINRLPAGYQTHIGESGASLSGGERQRLSIARALLKDAPIILLDEATASVDAITQHYIQQALSELVKDKTVIMIAHRLSTIRDADQILVLDNGQLVQRGCHDELLKQEGLYQELWSAQNGVLMT</sequence>
<dbReference type="InterPro" id="IPR027417">
    <property type="entry name" value="P-loop_NTPase"/>
</dbReference>
<evidence type="ECO:0000259" key="8">
    <source>
        <dbReference type="PROSITE" id="PS50893"/>
    </source>
</evidence>
<dbReference type="RefSeq" id="WP_160649819.1">
    <property type="nucleotide sequence ID" value="NZ_RSEJ01000006.1"/>
</dbReference>
<dbReference type="InterPro" id="IPR036640">
    <property type="entry name" value="ABC1_TM_sf"/>
</dbReference>
<keyword evidence="3" id="KW-0547">Nucleotide-binding</keyword>
<dbReference type="InterPro" id="IPR003439">
    <property type="entry name" value="ABC_transporter-like_ATP-bd"/>
</dbReference>
<evidence type="ECO:0000256" key="7">
    <source>
        <dbReference type="SAM" id="Phobius"/>
    </source>
</evidence>
<evidence type="ECO:0000313" key="10">
    <source>
        <dbReference type="EMBL" id="NBI52445.1"/>
    </source>
</evidence>
<dbReference type="Pfam" id="PF00664">
    <property type="entry name" value="ABC_membrane"/>
    <property type="match status" value="1"/>
</dbReference>
<dbReference type="SUPFAM" id="SSF90123">
    <property type="entry name" value="ABC transporter transmembrane region"/>
    <property type="match status" value="1"/>
</dbReference>
<feature type="transmembrane region" description="Helical" evidence="7">
    <location>
        <begin position="170"/>
        <end position="188"/>
    </location>
</feature>
<dbReference type="PROSITE" id="PS50893">
    <property type="entry name" value="ABC_TRANSPORTER_2"/>
    <property type="match status" value="1"/>
</dbReference>